<gene>
    <name evidence="11" type="ORF">ILUMI_10270</name>
</gene>
<dbReference type="InterPro" id="IPR004117">
    <property type="entry name" value="7tm6_olfct_rcpt"/>
</dbReference>
<keyword evidence="3" id="KW-0716">Sensory transduction</keyword>
<dbReference type="OrthoDB" id="7616142at2759"/>
<feature type="transmembrane region" description="Helical" evidence="10">
    <location>
        <begin position="113"/>
        <end position="135"/>
    </location>
</feature>
<evidence type="ECO:0000256" key="1">
    <source>
        <dbReference type="ARBA" id="ARBA00004651"/>
    </source>
</evidence>
<evidence type="ECO:0000256" key="2">
    <source>
        <dbReference type="ARBA" id="ARBA00022475"/>
    </source>
</evidence>
<keyword evidence="8" id="KW-0675">Receptor</keyword>
<accession>A0A8K0G8V3</accession>
<keyword evidence="2" id="KW-1003">Cell membrane</keyword>
<keyword evidence="12" id="KW-1185">Reference proteome</keyword>
<keyword evidence="6 10" id="KW-1133">Transmembrane helix</keyword>
<evidence type="ECO:0000313" key="11">
    <source>
        <dbReference type="EMBL" id="KAF2895905.1"/>
    </source>
</evidence>
<keyword evidence="9" id="KW-0807">Transducer</keyword>
<dbReference type="Pfam" id="PF02949">
    <property type="entry name" value="7tm_6"/>
    <property type="match status" value="1"/>
</dbReference>
<organism evidence="11 12">
    <name type="scientific">Ignelater luminosus</name>
    <name type="common">Cucubano</name>
    <name type="synonym">Pyrophorus luminosus</name>
    <dbReference type="NCBI Taxonomy" id="2038154"/>
    <lineage>
        <taxon>Eukaryota</taxon>
        <taxon>Metazoa</taxon>
        <taxon>Ecdysozoa</taxon>
        <taxon>Arthropoda</taxon>
        <taxon>Hexapoda</taxon>
        <taxon>Insecta</taxon>
        <taxon>Pterygota</taxon>
        <taxon>Neoptera</taxon>
        <taxon>Endopterygota</taxon>
        <taxon>Coleoptera</taxon>
        <taxon>Polyphaga</taxon>
        <taxon>Elateriformia</taxon>
        <taxon>Elateroidea</taxon>
        <taxon>Elateridae</taxon>
        <taxon>Agrypninae</taxon>
        <taxon>Pyrophorini</taxon>
        <taxon>Ignelater</taxon>
    </lineage>
</organism>
<protein>
    <submittedName>
        <fullName evidence="11">Uncharacterized protein</fullName>
    </submittedName>
</protein>
<keyword evidence="7 10" id="KW-0472">Membrane</keyword>
<evidence type="ECO:0000256" key="9">
    <source>
        <dbReference type="ARBA" id="ARBA00023224"/>
    </source>
</evidence>
<keyword evidence="4 10" id="KW-0812">Transmembrane</keyword>
<dbReference type="GO" id="GO:0004984">
    <property type="term" value="F:olfactory receptor activity"/>
    <property type="evidence" value="ECO:0007669"/>
    <property type="project" value="InterPro"/>
</dbReference>
<proteinExistence type="predicted"/>
<dbReference type="GO" id="GO:0005886">
    <property type="term" value="C:plasma membrane"/>
    <property type="evidence" value="ECO:0007669"/>
    <property type="project" value="UniProtKB-SubCell"/>
</dbReference>
<evidence type="ECO:0000256" key="7">
    <source>
        <dbReference type="ARBA" id="ARBA00023136"/>
    </source>
</evidence>
<evidence type="ECO:0000256" key="8">
    <source>
        <dbReference type="ARBA" id="ARBA00023170"/>
    </source>
</evidence>
<dbReference type="PANTHER" id="PTHR21137">
    <property type="entry name" value="ODORANT RECEPTOR"/>
    <property type="match status" value="1"/>
</dbReference>
<evidence type="ECO:0000313" key="12">
    <source>
        <dbReference type="Proteomes" id="UP000801492"/>
    </source>
</evidence>
<evidence type="ECO:0000256" key="6">
    <source>
        <dbReference type="ARBA" id="ARBA00022989"/>
    </source>
</evidence>
<feature type="transmembrane region" description="Helical" evidence="10">
    <location>
        <begin position="199"/>
        <end position="222"/>
    </location>
</feature>
<keyword evidence="5" id="KW-0552">Olfaction</keyword>
<sequence>MVQYLNIKKDVSDFVRNFEEISAFMEVLGKAWFLTYHKNDFLRLFEITKLFWNPSRCSQQAATKLFQIYKLIYRLQTTYAVCLFLGIMCTALAPLLEKTLPVGIWTLEGYNNLYYFVMAGQLIVIPCSGLLLWILDCLYLGFCGEIVVQVKILCQYLEELASEVNSLDERELNYLDKMKTCIMHHQLILRFINKFRQTFSSMLLVQYLTVGPLMCAELFAAFEG</sequence>
<dbReference type="GO" id="GO:0007165">
    <property type="term" value="P:signal transduction"/>
    <property type="evidence" value="ECO:0007669"/>
    <property type="project" value="UniProtKB-KW"/>
</dbReference>
<dbReference type="AlphaFoldDB" id="A0A8K0G8V3"/>
<reference evidence="11" key="1">
    <citation type="submission" date="2019-08" db="EMBL/GenBank/DDBJ databases">
        <title>The genome of the North American firefly Photinus pyralis.</title>
        <authorList>
            <consortium name="Photinus pyralis genome working group"/>
            <person name="Fallon T.R."/>
            <person name="Sander Lower S.E."/>
            <person name="Weng J.-K."/>
        </authorList>
    </citation>
    <scope>NUCLEOTIDE SEQUENCE</scope>
    <source>
        <strain evidence="11">TRF0915ILg1</strain>
        <tissue evidence="11">Whole body</tissue>
    </source>
</reference>
<name>A0A8K0G8V3_IGNLU</name>
<feature type="transmembrane region" description="Helical" evidence="10">
    <location>
        <begin position="71"/>
        <end position="93"/>
    </location>
</feature>
<dbReference type="EMBL" id="VTPC01005549">
    <property type="protein sequence ID" value="KAF2895905.1"/>
    <property type="molecule type" value="Genomic_DNA"/>
</dbReference>
<dbReference type="Proteomes" id="UP000801492">
    <property type="component" value="Unassembled WGS sequence"/>
</dbReference>
<comment type="subcellular location">
    <subcellularLocation>
        <location evidence="1">Cell membrane</location>
        <topology evidence="1">Multi-pass membrane protein</topology>
    </subcellularLocation>
</comment>
<dbReference type="PANTHER" id="PTHR21137:SF35">
    <property type="entry name" value="ODORANT RECEPTOR 19A-RELATED"/>
    <property type="match status" value="1"/>
</dbReference>
<evidence type="ECO:0000256" key="10">
    <source>
        <dbReference type="SAM" id="Phobius"/>
    </source>
</evidence>
<evidence type="ECO:0000256" key="3">
    <source>
        <dbReference type="ARBA" id="ARBA00022606"/>
    </source>
</evidence>
<evidence type="ECO:0000256" key="4">
    <source>
        <dbReference type="ARBA" id="ARBA00022692"/>
    </source>
</evidence>
<dbReference type="GO" id="GO:0005549">
    <property type="term" value="F:odorant binding"/>
    <property type="evidence" value="ECO:0007669"/>
    <property type="project" value="InterPro"/>
</dbReference>
<evidence type="ECO:0000256" key="5">
    <source>
        <dbReference type="ARBA" id="ARBA00022725"/>
    </source>
</evidence>
<comment type="caution">
    <text evidence="11">The sequence shown here is derived from an EMBL/GenBank/DDBJ whole genome shotgun (WGS) entry which is preliminary data.</text>
</comment>